<proteinExistence type="predicted"/>
<keyword evidence="2" id="KW-1185">Reference proteome</keyword>
<name>A0ABP7ZLP3_9MICO</name>
<reference evidence="1" key="2">
    <citation type="submission" date="2023-12" db="EMBL/GenBank/DDBJ databases">
        <authorList>
            <person name="Sun Q."/>
            <person name="Inoue M."/>
        </authorList>
    </citation>
    <scope>NUCLEOTIDE SEQUENCE</scope>
    <source>
        <strain evidence="1">JCM 17590</strain>
    </source>
</reference>
<gene>
    <name evidence="1" type="ORF">GCM10022286_23520</name>
</gene>
<evidence type="ECO:0000313" key="2">
    <source>
        <dbReference type="Proteomes" id="UP001415169"/>
    </source>
</evidence>
<reference evidence="1" key="1">
    <citation type="journal article" date="2014" name="Int. J. Syst. Evol. Microbiol.">
        <title>Complete genome of a new Firmicutes species belonging to the dominant human colonic microbiota ('Ruminococcus bicirculans') reveals two chromosomes and a selective capacity to utilize plant glucans.</title>
        <authorList>
            <consortium name="NISC Comparative Sequencing Program"/>
            <person name="Wegmann U."/>
            <person name="Louis P."/>
            <person name="Goesmann A."/>
            <person name="Henrissat B."/>
            <person name="Duncan S.H."/>
            <person name="Flint H.J."/>
        </authorList>
    </citation>
    <scope>NUCLEOTIDE SEQUENCE</scope>
    <source>
        <strain evidence="1">JCM 17590</strain>
    </source>
</reference>
<protein>
    <recommendedName>
        <fullName evidence="3">DUF3558 domain-containing protein</fullName>
    </recommendedName>
</protein>
<evidence type="ECO:0000313" key="1">
    <source>
        <dbReference type="EMBL" id="GAA4163282.1"/>
    </source>
</evidence>
<dbReference type="EMBL" id="BAABBV010000001">
    <property type="protein sequence ID" value="GAA4163282.1"/>
    <property type="molecule type" value="Genomic_DNA"/>
</dbReference>
<organism evidence="1 2">
    <name type="scientific">Gryllotalpicola daejeonensis</name>
    <dbReference type="NCBI Taxonomy" id="993087"/>
    <lineage>
        <taxon>Bacteria</taxon>
        <taxon>Bacillati</taxon>
        <taxon>Actinomycetota</taxon>
        <taxon>Actinomycetes</taxon>
        <taxon>Micrococcales</taxon>
        <taxon>Microbacteriaceae</taxon>
        <taxon>Gryllotalpicola</taxon>
    </lineage>
</organism>
<comment type="caution">
    <text evidence="1">The sequence shown here is derived from an EMBL/GenBank/DDBJ whole genome shotgun (WGS) entry which is preliminary data.</text>
</comment>
<dbReference type="Proteomes" id="UP001415169">
    <property type="component" value="Unassembled WGS sequence"/>
</dbReference>
<sequence>MALVALALSGCAGTPGTWFTPSRPTISVTATASCPAVLGSARDVPDRSGGSGKLLPDSRQPTAALVCSYKNRDLASQTQLGAEGSRELASVINKIDLAKPKGNFNCPALFDEVTIMAFQFGHADDVDLWWNASGCQTLDNGRLGAFEGANPSFYEAFQNTYARLVPAATR</sequence>
<accession>A0ABP7ZLP3</accession>
<evidence type="ECO:0008006" key="3">
    <source>
        <dbReference type="Google" id="ProtNLM"/>
    </source>
</evidence>